<comment type="caution">
    <text evidence="1">The sequence shown here is derived from an EMBL/GenBank/DDBJ whole genome shotgun (WGS) entry which is preliminary data.</text>
</comment>
<proteinExistence type="predicted"/>
<reference evidence="1 2" key="1">
    <citation type="submission" date="2022-02" db="EMBL/GenBank/DDBJ databases">
        <title>Comparative genomics of the first Antarctic Pseudomonas spp. capable of biotransforming 2,4,6-Trinitrotoluene.</title>
        <authorList>
            <person name="Cabrera M.A."/>
            <person name="Marquez S.L."/>
            <person name="Perez-Donoso J.M."/>
        </authorList>
    </citation>
    <scope>NUCLEOTIDE SEQUENCE [LARGE SCALE GENOMIC DNA]</scope>
    <source>
        <strain evidence="1 2">TNT19</strain>
    </source>
</reference>
<organism evidence="1 2">
    <name type="scientific">Pseudomonas violetae</name>
    <dbReference type="NCBI Taxonomy" id="2915813"/>
    <lineage>
        <taxon>Bacteria</taxon>
        <taxon>Pseudomonadati</taxon>
        <taxon>Pseudomonadota</taxon>
        <taxon>Gammaproteobacteria</taxon>
        <taxon>Pseudomonadales</taxon>
        <taxon>Pseudomonadaceae</taxon>
        <taxon>Pseudomonas</taxon>
    </lineage>
</organism>
<evidence type="ECO:0000313" key="1">
    <source>
        <dbReference type="EMBL" id="MCK1794410.1"/>
    </source>
</evidence>
<dbReference type="EMBL" id="JAKNRW010000078">
    <property type="protein sequence ID" value="MCK1794410.1"/>
    <property type="molecule type" value="Genomic_DNA"/>
</dbReference>
<dbReference type="Proteomes" id="UP001299876">
    <property type="component" value="Unassembled WGS sequence"/>
</dbReference>
<evidence type="ECO:0000313" key="2">
    <source>
        <dbReference type="Proteomes" id="UP001299876"/>
    </source>
</evidence>
<name>A0ABT0F8U9_9PSED</name>
<sequence>MTLKNKISVAAIRRYDYLFSDGPDLVSSRLAGIINSSALADGVQLIRTDVTINGEGYNDYFIINYLRFESAFDMAQSINKPLARSMPEGPKKFNSIALLNKDPVSNIFRALESSSHVVCSDQAVAFFKANPVNHTRGPLKDTRGIGGTHWHETQIRESQGLGRNEFAPSLKRELDITSGALRKSGVPSSRVKQLKRMAKKFHSGLSTCG</sequence>
<accession>A0ABT0F8U9</accession>
<keyword evidence="2" id="KW-1185">Reference proteome</keyword>
<protein>
    <submittedName>
        <fullName evidence="1">Uncharacterized protein</fullName>
    </submittedName>
</protein>
<gene>
    <name evidence="1" type="ORF">L9059_30395</name>
</gene>